<feature type="region of interest" description="Disordered" evidence="10">
    <location>
        <begin position="27"/>
        <end position="48"/>
    </location>
</feature>
<dbReference type="Pfam" id="PF00069">
    <property type="entry name" value="Pkinase"/>
    <property type="match status" value="2"/>
</dbReference>
<dbReference type="InterPro" id="IPR030616">
    <property type="entry name" value="Aur-like"/>
</dbReference>
<feature type="region of interest" description="Disordered" evidence="10">
    <location>
        <begin position="401"/>
        <end position="454"/>
    </location>
</feature>
<dbReference type="SMART" id="SM00220">
    <property type="entry name" value="S_TKc"/>
    <property type="match status" value="1"/>
</dbReference>
<organism evidence="12 13">
    <name type="scientific">Prymnesium parvum</name>
    <name type="common">Toxic golden alga</name>
    <dbReference type="NCBI Taxonomy" id="97485"/>
    <lineage>
        <taxon>Eukaryota</taxon>
        <taxon>Haptista</taxon>
        <taxon>Haptophyta</taxon>
        <taxon>Prymnesiophyceae</taxon>
        <taxon>Prymnesiales</taxon>
        <taxon>Prymnesiaceae</taxon>
        <taxon>Prymnesium</taxon>
    </lineage>
</organism>
<protein>
    <recommendedName>
        <fullName evidence="11">Protein kinase domain-containing protein</fullName>
    </recommendedName>
</protein>
<feature type="compositionally biased region" description="Pro residues" evidence="10">
    <location>
        <begin position="408"/>
        <end position="418"/>
    </location>
</feature>
<evidence type="ECO:0000256" key="4">
    <source>
        <dbReference type="ARBA" id="ARBA00022777"/>
    </source>
</evidence>
<keyword evidence="3 7" id="KW-0547">Nucleotide-binding</keyword>
<dbReference type="InterPro" id="IPR011009">
    <property type="entry name" value="Kinase-like_dom_sf"/>
</dbReference>
<evidence type="ECO:0000256" key="3">
    <source>
        <dbReference type="ARBA" id="ARBA00022741"/>
    </source>
</evidence>
<dbReference type="PROSITE" id="PS00107">
    <property type="entry name" value="PROTEIN_KINASE_ATP"/>
    <property type="match status" value="1"/>
</dbReference>
<evidence type="ECO:0000256" key="1">
    <source>
        <dbReference type="ARBA" id="ARBA00022527"/>
    </source>
</evidence>
<evidence type="ECO:0000259" key="11">
    <source>
        <dbReference type="PROSITE" id="PS50011"/>
    </source>
</evidence>
<feature type="region of interest" description="Disordered" evidence="10">
    <location>
        <begin position="550"/>
        <end position="599"/>
    </location>
</feature>
<feature type="cross-link" description="Glycyl lysine isopeptide (Lys-Gly) (interchain with G-Cter in SUMO2)" evidence="8">
    <location>
        <position position="215"/>
    </location>
</feature>
<dbReference type="PROSITE" id="PS50011">
    <property type="entry name" value="PROTEIN_KINASE_DOM"/>
    <property type="match status" value="1"/>
</dbReference>
<evidence type="ECO:0000256" key="2">
    <source>
        <dbReference type="ARBA" id="ARBA00022679"/>
    </source>
</evidence>
<gene>
    <name evidence="12" type="ORF">AB1Y20_020038</name>
</gene>
<dbReference type="GO" id="GO:0005524">
    <property type="term" value="F:ATP binding"/>
    <property type="evidence" value="ECO:0007669"/>
    <property type="project" value="UniProtKB-UniRule"/>
</dbReference>
<evidence type="ECO:0000256" key="10">
    <source>
        <dbReference type="SAM" id="MobiDB-lite"/>
    </source>
</evidence>
<evidence type="ECO:0000256" key="6">
    <source>
        <dbReference type="PIRSR" id="PIRSR630616-1"/>
    </source>
</evidence>
<feature type="compositionally biased region" description="Polar residues" evidence="10">
    <location>
        <begin position="550"/>
        <end position="561"/>
    </location>
</feature>
<evidence type="ECO:0000313" key="12">
    <source>
        <dbReference type="EMBL" id="KAL1525167.1"/>
    </source>
</evidence>
<evidence type="ECO:0000256" key="5">
    <source>
        <dbReference type="ARBA" id="ARBA00022840"/>
    </source>
</evidence>
<dbReference type="GO" id="GO:0004674">
    <property type="term" value="F:protein serine/threonine kinase activity"/>
    <property type="evidence" value="ECO:0007669"/>
    <property type="project" value="UniProtKB-KW"/>
</dbReference>
<feature type="binding site" evidence="7">
    <location>
        <position position="234"/>
    </location>
    <ligand>
        <name>ATP</name>
        <dbReference type="ChEBI" id="CHEBI:30616"/>
    </ligand>
</feature>
<reference evidence="12 13" key="1">
    <citation type="journal article" date="2024" name="Science">
        <title>Giant polyketide synthase enzymes in the biosynthesis of giant marine polyether toxins.</title>
        <authorList>
            <person name="Fallon T.R."/>
            <person name="Shende V.V."/>
            <person name="Wierzbicki I.H."/>
            <person name="Pendleton A.L."/>
            <person name="Watervoot N.F."/>
            <person name="Auber R.P."/>
            <person name="Gonzalez D.J."/>
            <person name="Wisecaver J.H."/>
            <person name="Moore B.S."/>
        </authorList>
    </citation>
    <scope>NUCLEOTIDE SEQUENCE [LARGE SCALE GENOMIC DNA]</scope>
    <source>
        <strain evidence="12 13">12B1</strain>
    </source>
</reference>
<keyword evidence="5 7" id="KW-0067">ATP-binding</keyword>
<evidence type="ECO:0000256" key="7">
    <source>
        <dbReference type="PIRSR" id="PIRSR630616-2"/>
    </source>
</evidence>
<dbReference type="InterPro" id="IPR000719">
    <property type="entry name" value="Prot_kinase_dom"/>
</dbReference>
<comment type="caution">
    <text evidence="12">The sequence shown here is derived from an EMBL/GenBank/DDBJ whole genome shotgun (WGS) entry which is preliminary data.</text>
</comment>
<dbReference type="Gene3D" id="1.10.510.10">
    <property type="entry name" value="Transferase(Phosphotransferase) domain 1"/>
    <property type="match status" value="1"/>
</dbReference>
<dbReference type="EMBL" id="JBGBPQ010000004">
    <property type="protein sequence ID" value="KAL1525167.1"/>
    <property type="molecule type" value="Genomic_DNA"/>
</dbReference>
<dbReference type="SUPFAM" id="SSF56112">
    <property type="entry name" value="Protein kinase-like (PK-like)"/>
    <property type="match status" value="1"/>
</dbReference>
<evidence type="ECO:0000313" key="13">
    <source>
        <dbReference type="Proteomes" id="UP001515480"/>
    </source>
</evidence>
<keyword evidence="1" id="KW-0723">Serine/threonine-protein kinase</keyword>
<proteinExistence type="predicted"/>
<sequence>MLINSARIAIRKVSALTPWTLPAGLADDDDDQHYDLTSESPSMRLKSRASASVTLRAQRWTELQTRPMDDGSPAGAAHDNDLQAFGRAYKVGRRIGAGGFGTVLLAVERATGERVAVKQLSSRDMTMGDIHREVEVLRALDHPNIVRVIDIFWNEDKSHVFLVEELQLGKELFQWVRALGGGRRLRPHLAARLVSELLCGMRHLHERGVIHRDIKPSNLLLSDGTENATLRISDFGLCALLRDGSAREDGGGGEPHCGGATGEPLADEASLAEPERRASACAHPLRLEVVGTPEFMAPEVVLCAEPGAAGYSFPCDVWSAGCVIFALLTGHERGPFSAATVGAPRDRPLSETFAAVLTCNAPLEQVTDYLARDLLWKMLVLKPDLRYTAADALTHPWLLEPEDGAAHAPPPPPPPPPLELAHEPPPRTAAALSPRRKPSRPAAARAAAASRPAEAADSASARAARAADAAAAAAAEAAVRRLSLSGRSRTARLSLLPTSPTGSAGAAAFRRPGSEEAAFFRKAVRHAATTSPQLVRADLAALVPSAASLRSSPLRTEQTAARSRGAAQGFERHERGLSRGSASGVNSARSHGQCVRSRAHVTPAFPC</sequence>
<keyword evidence="13" id="KW-1185">Reference proteome</keyword>
<keyword evidence="4" id="KW-0418">Kinase</keyword>
<dbReference type="InterPro" id="IPR017441">
    <property type="entry name" value="Protein_kinase_ATP_BS"/>
</dbReference>
<evidence type="ECO:0000256" key="9">
    <source>
        <dbReference type="PROSITE-ProRule" id="PRU10141"/>
    </source>
</evidence>
<dbReference type="Proteomes" id="UP001515480">
    <property type="component" value="Unassembled WGS sequence"/>
</dbReference>
<dbReference type="InterPro" id="IPR008271">
    <property type="entry name" value="Ser/Thr_kinase_AS"/>
</dbReference>
<evidence type="ECO:0000256" key="8">
    <source>
        <dbReference type="PIRSR" id="PIRSR630616-3"/>
    </source>
</evidence>
<feature type="compositionally biased region" description="Polar residues" evidence="10">
    <location>
        <begin position="580"/>
        <end position="590"/>
    </location>
</feature>
<name>A0AB34JWF0_PRYPA</name>
<accession>A0AB34JWF0</accession>
<feature type="compositionally biased region" description="Low complexity" evidence="10">
    <location>
        <begin position="440"/>
        <end position="454"/>
    </location>
</feature>
<dbReference type="PROSITE" id="PS00108">
    <property type="entry name" value="PROTEIN_KINASE_ST"/>
    <property type="match status" value="1"/>
</dbReference>
<feature type="binding site" evidence="7 9">
    <location>
        <position position="118"/>
    </location>
    <ligand>
        <name>ATP</name>
        <dbReference type="ChEBI" id="CHEBI:30616"/>
    </ligand>
</feature>
<dbReference type="AlphaFoldDB" id="A0AB34JWF0"/>
<feature type="active site" description="Proton acceptor" evidence="6">
    <location>
        <position position="213"/>
    </location>
</feature>
<feature type="domain" description="Protein kinase" evidence="11">
    <location>
        <begin position="89"/>
        <end position="398"/>
    </location>
</feature>
<keyword evidence="2" id="KW-0808">Transferase</keyword>
<dbReference type="PANTHER" id="PTHR24350">
    <property type="entry name" value="SERINE/THREONINE-PROTEIN KINASE IAL-RELATED"/>
    <property type="match status" value="1"/>
</dbReference>